<feature type="domain" description="Repulsive guidance molecule N-terminal" evidence="13">
    <location>
        <begin position="36"/>
        <end position="103"/>
    </location>
</feature>
<evidence type="ECO:0000256" key="10">
    <source>
        <dbReference type="SAM" id="MobiDB-lite"/>
    </source>
</evidence>
<evidence type="ECO:0000256" key="2">
    <source>
        <dbReference type="ARBA" id="ARBA00005321"/>
    </source>
</evidence>
<feature type="region of interest" description="Disordered" evidence="10">
    <location>
        <begin position="101"/>
        <end position="123"/>
    </location>
</feature>
<evidence type="ECO:0000259" key="12">
    <source>
        <dbReference type="Pfam" id="PF06534"/>
    </source>
</evidence>
<dbReference type="InterPro" id="IPR009496">
    <property type="entry name" value="RGM_C"/>
</dbReference>
<evidence type="ECO:0000256" key="11">
    <source>
        <dbReference type="SAM" id="SignalP"/>
    </source>
</evidence>
<keyword evidence="6" id="KW-0068">Autocatalytic cleavage</keyword>
<reference evidence="14" key="1">
    <citation type="journal article" date="2022" name="bioRxiv">
        <title>Sequencing and chromosome-scale assembly of the giantPleurodeles waltlgenome.</title>
        <authorList>
            <person name="Brown T."/>
            <person name="Elewa A."/>
            <person name="Iarovenko S."/>
            <person name="Subramanian E."/>
            <person name="Araus A.J."/>
            <person name="Petzold A."/>
            <person name="Susuki M."/>
            <person name="Suzuki K.-i.T."/>
            <person name="Hayashi T."/>
            <person name="Toyoda A."/>
            <person name="Oliveira C."/>
            <person name="Osipova E."/>
            <person name="Leigh N.D."/>
            <person name="Simon A."/>
            <person name="Yun M.H."/>
        </authorList>
    </citation>
    <scope>NUCLEOTIDE SEQUENCE</scope>
    <source>
        <strain evidence="14">20211129_DDA</strain>
        <tissue evidence="14">Liver</tissue>
    </source>
</reference>
<keyword evidence="4" id="KW-0336">GPI-anchor</keyword>
<feature type="chain" id="PRO_5043383989" description="Hemojuvelin" evidence="11">
    <location>
        <begin position="35"/>
        <end position="418"/>
    </location>
</feature>
<dbReference type="GO" id="GO:0098552">
    <property type="term" value="C:side of membrane"/>
    <property type="evidence" value="ECO:0007669"/>
    <property type="project" value="UniProtKB-KW"/>
</dbReference>
<dbReference type="GO" id="GO:0005886">
    <property type="term" value="C:plasma membrane"/>
    <property type="evidence" value="ECO:0007669"/>
    <property type="project" value="UniProtKB-SubCell"/>
</dbReference>
<evidence type="ECO:0000256" key="6">
    <source>
        <dbReference type="ARBA" id="ARBA00022813"/>
    </source>
</evidence>
<dbReference type="Pfam" id="PF06534">
    <property type="entry name" value="RGM_C"/>
    <property type="match status" value="1"/>
</dbReference>
<evidence type="ECO:0000256" key="3">
    <source>
        <dbReference type="ARBA" id="ARBA00022475"/>
    </source>
</evidence>
<dbReference type="PANTHER" id="PTHR31428:SF3">
    <property type="entry name" value="HEMOJUVELIN"/>
    <property type="match status" value="1"/>
</dbReference>
<dbReference type="EMBL" id="JANPWB010000016">
    <property type="protein sequence ID" value="KAJ1080864.1"/>
    <property type="molecule type" value="Genomic_DNA"/>
</dbReference>
<evidence type="ECO:0000256" key="9">
    <source>
        <dbReference type="ARBA" id="ARBA00023288"/>
    </source>
</evidence>
<evidence type="ECO:0000313" key="15">
    <source>
        <dbReference type="Proteomes" id="UP001066276"/>
    </source>
</evidence>
<dbReference type="Pfam" id="PF06535">
    <property type="entry name" value="RGM_N"/>
    <property type="match status" value="1"/>
</dbReference>
<keyword evidence="8" id="KW-0325">Glycoprotein</keyword>
<keyword evidence="7" id="KW-0472">Membrane</keyword>
<dbReference type="InterPro" id="IPR010536">
    <property type="entry name" value="RGM_N"/>
</dbReference>
<dbReference type="Proteomes" id="UP001066276">
    <property type="component" value="Chromosome 12"/>
</dbReference>
<gene>
    <name evidence="14" type="ORF">NDU88_001053</name>
</gene>
<evidence type="ECO:0000256" key="8">
    <source>
        <dbReference type="ARBA" id="ARBA00023180"/>
    </source>
</evidence>
<dbReference type="AlphaFoldDB" id="A0AAV7KRL3"/>
<keyword evidence="3" id="KW-1003">Cell membrane</keyword>
<feature type="compositionally biased region" description="Pro residues" evidence="10">
    <location>
        <begin position="107"/>
        <end position="122"/>
    </location>
</feature>
<comment type="subcellular location">
    <subcellularLocation>
        <location evidence="1">Cell membrane</location>
        <topology evidence="1">Lipid-anchor</topology>
        <topology evidence="1">GPI-anchor</topology>
    </subcellularLocation>
</comment>
<protein>
    <recommendedName>
        <fullName evidence="16">Hemojuvelin</fullName>
    </recommendedName>
</protein>
<comment type="caution">
    <text evidence="14">The sequence shown here is derived from an EMBL/GenBank/DDBJ whole genome shotgun (WGS) entry which is preliminary data.</text>
</comment>
<organism evidence="14 15">
    <name type="scientific">Pleurodeles waltl</name>
    <name type="common">Iberian ribbed newt</name>
    <dbReference type="NCBI Taxonomy" id="8319"/>
    <lineage>
        <taxon>Eukaryota</taxon>
        <taxon>Metazoa</taxon>
        <taxon>Chordata</taxon>
        <taxon>Craniata</taxon>
        <taxon>Vertebrata</taxon>
        <taxon>Euteleostomi</taxon>
        <taxon>Amphibia</taxon>
        <taxon>Batrachia</taxon>
        <taxon>Caudata</taxon>
        <taxon>Salamandroidea</taxon>
        <taxon>Salamandridae</taxon>
        <taxon>Pleurodelinae</taxon>
        <taxon>Pleurodeles</taxon>
    </lineage>
</organism>
<keyword evidence="5 11" id="KW-0732">Signal</keyword>
<dbReference type="GO" id="GO:0015026">
    <property type="term" value="F:coreceptor activity"/>
    <property type="evidence" value="ECO:0007669"/>
    <property type="project" value="TreeGrafter"/>
</dbReference>
<evidence type="ECO:0000313" key="14">
    <source>
        <dbReference type="EMBL" id="KAJ1080864.1"/>
    </source>
</evidence>
<name>A0AAV7KRL3_PLEWA</name>
<evidence type="ECO:0000256" key="5">
    <source>
        <dbReference type="ARBA" id="ARBA00022729"/>
    </source>
</evidence>
<dbReference type="PANTHER" id="PTHR31428">
    <property type="entry name" value="RGM DOMAIN FAMILY MEMBER DRAG-1"/>
    <property type="match status" value="1"/>
</dbReference>
<accession>A0AAV7KRL3</accession>
<sequence>MGKSAFRSLPSSPQCAHLVLSVLLLILLCKQVSSQCRILKCNSDYVAATMKLQGSTKSTAYCNALRSFSQCTRKTARTCRGDLVYHSAVHGIEDLMIQNNCSKDGPTSPPRPRPPLPNPAAPGMPDVCNFEKNYRYKHGTSPKYLHCGVFGDPHVRTFSDDFHTCRVRGSWPLLDNKYLFVQATNYPVINGFNATVTGKLTIIFKNMKTYIDQKEYQPEIDACIDQKVYQAEIDNVPAAFDDGSLNGGDRPGGGSLTIRELESGHHVEIQATYIGTTIAIRQLGQQLSFSIRTTEEVAWSSTEEQDLQLCVGGCPSRQQISRTTFPSRPSAAALDAARTMCKEKLPVEDVYFQSCVFDVLMSGDANFTMAAQWALADARAFHPDAEKLHIFSSVSDSSHVSPTFVLFSTVFVILSKMN</sequence>
<dbReference type="InterPro" id="IPR040287">
    <property type="entry name" value="RGM"/>
</dbReference>
<dbReference type="GO" id="GO:0030509">
    <property type="term" value="P:BMP signaling pathway"/>
    <property type="evidence" value="ECO:0007669"/>
    <property type="project" value="TreeGrafter"/>
</dbReference>
<evidence type="ECO:0000259" key="13">
    <source>
        <dbReference type="Pfam" id="PF06535"/>
    </source>
</evidence>
<evidence type="ECO:0000256" key="1">
    <source>
        <dbReference type="ARBA" id="ARBA00004609"/>
    </source>
</evidence>
<feature type="domain" description="Repulsive guidance molecule C-terminal" evidence="12">
    <location>
        <begin position="221"/>
        <end position="383"/>
    </location>
</feature>
<comment type="similarity">
    <text evidence="2">Belongs to the repulsive guidance molecule (RGM) family.</text>
</comment>
<keyword evidence="15" id="KW-1185">Reference proteome</keyword>
<feature type="signal peptide" evidence="11">
    <location>
        <begin position="1"/>
        <end position="34"/>
    </location>
</feature>
<evidence type="ECO:0000256" key="4">
    <source>
        <dbReference type="ARBA" id="ARBA00022622"/>
    </source>
</evidence>
<keyword evidence="9" id="KW-0449">Lipoprotein</keyword>
<evidence type="ECO:0000256" key="7">
    <source>
        <dbReference type="ARBA" id="ARBA00023136"/>
    </source>
</evidence>
<evidence type="ECO:0008006" key="16">
    <source>
        <dbReference type="Google" id="ProtNLM"/>
    </source>
</evidence>
<proteinExistence type="inferred from homology"/>
<dbReference type="Gene3D" id="3.40.1000.10">
    <property type="entry name" value="Mog1/PsbP, alpha/beta/alpha sandwich"/>
    <property type="match status" value="2"/>
</dbReference>